<evidence type="ECO:0000259" key="2">
    <source>
        <dbReference type="Pfam" id="PF06985"/>
    </source>
</evidence>
<feature type="region of interest" description="Disordered" evidence="1">
    <location>
        <begin position="64"/>
        <end position="93"/>
    </location>
</feature>
<dbReference type="Pfam" id="PF06985">
    <property type="entry name" value="HET"/>
    <property type="match status" value="1"/>
</dbReference>
<reference evidence="3" key="1">
    <citation type="journal article" date="2020" name="Stud. Mycol.">
        <title>101 Dothideomycetes genomes: a test case for predicting lifestyles and emergence of pathogens.</title>
        <authorList>
            <person name="Haridas S."/>
            <person name="Albert R."/>
            <person name="Binder M."/>
            <person name="Bloem J."/>
            <person name="Labutti K."/>
            <person name="Salamov A."/>
            <person name="Andreopoulos B."/>
            <person name="Baker S."/>
            <person name="Barry K."/>
            <person name="Bills G."/>
            <person name="Bluhm B."/>
            <person name="Cannon C."/>
            <person name="Castanera R."/>
            <person name="Culley D."/>
            <person name="Daum C."/>
            <person name="Ezra D."/>
            <person name="Gonzalez J."/>
            <person name="Henrissat B."/>
            <person name="Kuo A."/>
            <person name="Liang C."/>
            <person name="Lipzen A."/>
            <person name="Lutzoni F."/>
            <person name="Magnuson J."/>
            <person name="Mondo S."/>
            <person name="Nolan M."/>
            <person name="Ohm R."/>
            <person name="Pangilinan J."/>
            <person name="Park H.-J."/>
            <person name="Ramirez L."/>
            <person name="Alfaro M."/>
            <person name="Sun H."/>
            <person name="Tritt A."/>
            <person name="Yoshinaga Y."/>
            <person name="Zwiers L.-H."/>
            <person name="Turgeon B."/>
            <person name="Goodwin S."/>
            <person name="Spatafora J."/>
            <person name="Crous P."/>
            <person name="Grigoriev I."/>
        </authorList>
    </citation>
    <scope>NUCLEOTIDE SEQUENCE</scope>
    <source>
        <strain evidence="3">CBS 121739</strain>
    </source>
</reference>
<feature type="domain" description="Heterokaryon incompatibility" evidence="2">
    <location>
        <begin position="133"/>
        <end position="270"/>
    </location>
</feature>
<dbReference type="PANTHER" id="PTHR24148">
    <property type="entry name" value="ANKYRIN REPEAT DOMAIN-CONTAINING PROTEIN 39 HOMOLOG-RELATED"/>
    <property type="match status" value="1"/>
</dbReference>
<feature type="compositionally biased region" description="Polar residues" evidence="1">
    <location>
        <begin position="70"/>
        <end position="93"/>
    </location>
</feature>
<sequence length="835" mass="93699">MAAQPTMLRWHERGCKHPEVSAEIGVPVCRYCFAMAPQDTIRIGQTANRQPRRNLRWPPAVVYTTGPEASETSNDMPSPQITTEPSENQSGLRPLLRSQSDIRLFRVKPGSPHDLIYGDMELVDLGSSDIPAYDTVSYTSADDSGEQSSSSAAIYVGKYWDIAYVAQACEHALRRVRSRRTSRLFWVDALCLGFESTKEKDHHIFQMHSIHGKASKAIAYIGEASADSAEALAFMGREGSEPEQISESTRKALESLFARPFFSRLWILLEMVFATDINILCGPDAIMCPMLSLATRLANTNAPTWISQRPVWRDTLSHAPLMEILTLTSGYRCLDPRDKVFSLLAFRVNDEIASDYSLAVEEVYTGLAAYLIQIQHAFDILVFSSSHSTQHSVPNWLPSWVPDWSQKLVTTLPTQTDLEHEDFDMEHAETETATPVSFKGPFRTDISDAVRIDSSTGSLQVYAFRLCKLAGRKVFANGQAKIIMERGQRGSLVVTVKDTAYEPSSDWVFLLHGWEQPVVLRAQKGLESFTFVSTCILAVGRTSGSCFISSNQGLYDMDDRIEAAQFSPEDCASFEQFHDGLTELHRIRAMNSATSEEKILRVLDYKLLSLTGTWAIESSMMNKWTQLEQQLGWMFLDQAALGNFIESLDHRDAHQYQGSGPMLVEPNEMVGFSRYCGAELRQSVSWDIRRFCSTFLRRPEETAAAPDSWSPLFSRLQSSLPQIQDWASLTEQLLGLLELSSMVLSRSWPFPPGGELSARWQNSWADGTGSTEDITSSTCTWDWSEFKTTMALRARLWEQSFPEQLDPSINHTMAVQLGCRAIELNIVSGKYITIA</sequence>
<gene>
    <name evidence="3" type="ORF">EJ05DRAFT_137196</name>
</gene>
<dbReference type="OrthoDB" id="2157530at2759"/>
<evidence type="ECO:0000256" key="1">
    <source>
        <dbReference type="SAM" id="MobiDB-lite"/>
    </source>
</evidence>
<proteinExistence type="predicted"/>
<protein>
    <recommendedName>
        <fullName evidence="2">Heterokaryon incompatibility domain-containing protein</fullName>
    </recommendedName>
</protein>
<organism evidence="3 4">
    <name type="scientific">Pseudovirgaria hyperparasitica</name>
    <dbReference type="NCBI Taxonomy" id="470096"/>
    <lineage>
        <taxon>Eukaryota</taxon>
        <taxon>Fungi</taxon>
        <taxon>Dikarya</taxon>
        <taxon>Ascomycota</taxon>
        <taxon>Pezizomycotina</taxon>
        <taxon>Dothideomycetes</taxon>
        <taxon>Dothideomycetes incertae sedis</taxon>
        <taxon>Acrospermales</taxon>
        <taxon>Acrospermaceae</taxon>
        <taxon>Pseudovirgaria</taxon>
    </lineage>
</organism>
<dbReference type="RefSeq" id="XP_033597342.1">
    <property type="nucleotide sequence ID" value="XM_033739195.1"/>
</dbReference>
<dbReference type="EMBL" id="ML996579">
    <property type="protein sequence ID" value="KAF2754891.1"/>
    <property type="molecule type" value="Genomic_DNA"/>
</dbReference>
<keyword evidence="4" id="KW-1185">Reference proteome</keyword>
<accession>A0A6A6W1G4</accession>
<dbReference type="InterPro" id="IPR052895">
    <property type="entry name" value="HetReg/Transcr_Mod"/>
</dbReference>
<name>A0A6A6W1G4_9PEZI</name>
<dbReference type="Proteomes" id="UP000799437">
    <property type="component" value="Unassembled WGS sequence"/>
</dbReference>
<dbReference type="PANTHER" id="PTHR24148:SF64">
    <property type="entry name" value="HETEROKARYON INCOMPATIBILITY DOMAIN-CONTAINING PROTEIN"/>
    <property type="match status" value="1"/>
</dbReference>
<dbReference type="AlphaFoldDB" id="A0A6A6W1G4"/>
<dbReference type="GeneID" id="54480249"/>
<evidence type="ECO:0000313" key="4">
    <source>
        <dbReference type="Proteomes" id="UP000799437"/>
    </source>
</evidence>
<dbReference type="InterPro" id="IPR010730">
    <property type="entry name" value="HET"/>
</dbReference>
<evidence type="ECO:0000313" key="3">
    <source>
        <dbReference type="EMBL" id="KAF2754891.1"/>
    </source>
</evidence>